<sequence>MAEYSAYTDQELVALLKQGNTVAFAEIFERYYPLLYSHAYNKLRSREDAMDIVQDVFVKLWNRHQRLEEMPNFTGYLYTMLRNTVLSFIYRQKTVSDYASQFEKFQEEGEASTDHRIRESQLRLIIETEIAALPPRMREVFELRRNEYLSNKEIAEKLGISEQTVEVQMKKAKKQLREKLGLLFFFMYFL</sequence>
<comment type="caution">
    <text evidence="7">The sequence shown here is derived from an EMBL/GenBank/DDBJ whole genome shotgun (WGS) entry which is preliminary data.</text>
</comment>
<dbReference type="EMBL" id="SWBQ01000001">
    <property type="protein sequence ID" value="TKC08975.1"/>
    <property type="molecule type" value="Genomic_DNA"/>
</dbReference>
<dbReference type="InterPro" id="IPR014327">
    <property type="entry name" value="RNA_pol_sigma70_bacteroid"/>
</dbReference>
<dbReference type="PANTHER" id="PTHR43133:SF46">
    <property type="entry name" value="RNA POLYMERASE SIGMA-70 FACTOR ECF SUBFAMILY"/>
    <property type="match status" value="1"/>
</dbReference>
<dbReference type="Gene3D" id="1.10.1740.10">
    <property type="match status" value="1"/>
</dbReference>
<dbReference type="InterPro" id="IPR036388">
    <property type="entry name" value="WH-like_DNA-bd_sf"/>
</dbReference>
<dbReference type="InterPro" id="IPR039425">
    <property type="entry name" value="RNA_pol_sigma-70-like"/>
</dbReference>
<dbReference type="Gene3D" id="1.10.10.10">
    <property type="entry name" value="Winged helix-like DNA-binding domain superfamily/Winged helix DNA-binding domain"/>
    <property type="match status" value="1"/>
</dbReference>
<evidence type="ECO:0000256" key="2">
    <source>
        <dbReference type="ARBA" id="ARBA00023015"/>
    </source>
</evidence>
<dbReference type="CDD" id="cd06171">
    <property type="entry name" value="Sigma70_r4"/>
    <property type="match status" value="1"/>
</dbReference>
<protein>
    <submittedName>
        <fullName evidence="7">RNA polymerase sigma-70 factor</fullName>
    </submittedName>
</protein>
<feature type="domain" description="RNA polymerase sigma factor 70 region 4 type 2" evidence="6">
    <location>
        <begin position="124"/>
        <end position="176"/>
    </location>
</feature>
<accession>A0A4U1CQ86</accession>
<evidence type="ECO:0000313" key="8">
    <source>
        <dbReference type="Proteomes" id="UP000307244"/>
    </source>
</evidence>
<evidence type="ECO:0000259" key="5">
    <source>
        <dbReference type="Pfam" id="PF04542"/>
    </source>
</evidence>
<dbReference type="OrthoDB" id="659569at2"/>
<evidence type="ECO:0000256" key="3">
    <source>
        <dbReference type="ARBA" id="ARBA00023082"/>
    </source>
</evidence>
<keyword evidence="2" id="KW-0805">Transcription regulation</keyword>
<organism evidence="7 8">
    <name type="scientific">Pedobacter frigoris</name>
    <dbReference type="NCBI Taxonomy" id="2571272"/>
    <lineage>
        <taxon>Bacteria</taxon>
        <taxon>Pseudomonadati</taxon>
        <taxon>Bacteroidota</taxon>
        <taxon>Sphingobacteriia</taxon>
        <taxon>Sphingobacteriales</taxon>
        <taxon>Sphingobacteriaceae</taxon>
        <taxon>Pedobacter</taxon>
    </lineage>
</organism>
<dbReference type="NCBIfam" id="TIGR02937">
    <property type="entry name" value="sigma70-ECF"/>
    <property type="match status" value="1"/>
</dbReference>
<keyword evidence="4" id="KW-0804">Transcription</keyword>
<dbReference type="GO" id="GO:0003677">
    <property type="term" value="F:DNA binding"/>
    <property type="evidence" value="ECO:0007669"/>
    <property type="project" value="InterPro"/>
</dbReference>
<comment type="similarity">
    <text evidence="1">Belongs to the sigma-70 factor family. ECF subfamily.</text>
</comment>
<dbReference type="InterPro" id="IPR013249">
    <property type="entry name" value="RNA_pol_sigma70_r4_t2"/>
</dbReference>
<evidence type="ECO:0000313" key="7">
    <source>
        <dbReference type="EMBL" id="TKC08975.1"/>
    </source>
</evidence>
<keyword evidence="8" id="KW-1185">Reference proteome</keyword>
<dbReference type="AlphaFoldDB" id="A0A4U1CQ86"/>
<dbReference type="RefSeq" id="WP_136834393.1">
    <property type="nucleotide sequence ID" value="NZ_SWBQ01000001.1"/>
</dbReference>
<dbReference type="Proteomes" id="UP000307244">
    <property type="component" value="Unassembled WGS sequence"/>
</dbReference>
<dbReference type="Pfam" id="PF04542">
    <property type="entry name" value="Sigma70_r2"/>
    <property type="match status" value="1"/>
</dbReference>
<dbReference type="PANTHER" id="PTHR43133">
    <property type="entry name" value="RNA POLYMERASE ECF-TYPE SIGMA FACTO"/>
    <property type="match status" value="1"/>
</dbReference>
<evidence type="ECO:0000256" key="1">
    <source>
        <dbReference type="ARBA" id="ARBA00010641"/>
    </source>
</evidence>
<gene>
    <name evidence="7" type="ORF">FA047_02450</name>
</gene>
<dbReference type="GO" id="GO:0016987">
    <property type="term" value="F:sigma factor activity"/>
    <property type="evidence" value="ECO:0007669"/>
    <property type="project" value="UniProtKB-KW"/>
</dbReference>
<proteinExistence type="inferred from homology"/>
<dbReference type="InterPro" id="IPR014284">
    <property type="entry name" value="RNA_pol_sigma-70_dom"/>
</dbReference>
<keyword evidence="3" id="KW-0731">Sigma factor</keyword>
<reference evidence="7 8" key="1">
    <citation type="submission" date="2019-04" db="EMBL/GenBank/DDBJ databases">
        <title>Pedobacter sp. RP-3-15 sp. nov., isolated from Arctic soil.</title>
        <authorList>
            <person name="Dahal R.H."/>
            <person name="Kim D.-U."/>
        </authorList>
    </citation>
    <scope>NUCLEOTIDE SEQUENCE [LARGE SCALE GENOMIC DNA]</scope>
    <source>
        <strain evidence="7 8">RP-3-15</strain>
    </source>
</reference>
<dbReference type="SUPFAM" id="SSF88946">
    <property type="entry name" value="Sigma2 domain of RNA polymerase sigma factors"/>
    <property type="match status" value="1"/>
</dbReference>
<dbReference type="Pfam" id="PF08281">
    <property type="entry name" value="Sigma70_r4_2"/>
    <property type="match status" value="1"/>
</dbReference>
<name>A0A4U1CQ86_9SPHI</name>
<dbReference type="InterPro" id="IPR007627">
    <property type="entry name" value="RNA_pol_sigma70_r2"/>
</dbReference>
<evidence type="ECO:0000259" key="6">
    <source>
        <dbReference type="Pfam" id="PF08281"/>
    </source>
</evidence>
<dbReference type="SUPFAM" id="SSF88659">
    <property type="entry name" value="Sigma3 and sigma4 domains of RNA polymerase sigma factors"/>
    <property type="match status" value="1"/>
</dbReference>
<evidence type="ECO:0000256" key="4">
    <source>
        <dbReference type="ARBA" id="ARBA00023163"/>
    </source>
</evidence>
<dbReference type="NCBIfam" id="TIGR02985">
    <property type="entry name" value="Sig70_bacteroi1"/>
    <property type="match status" value="1"/>
</dbReference>
<dbReference type="InterPro" id="IPR013325">
    <property type="entry name" value="RNA_pol_sigma_r2"/>
</dbReference>
<dbReference type="InterPro" id="IPR013324">
    <property type="entry name" value="RNA_pol_sigma_r3/r4-like"/>
</dbReference>
<feature type="domain" description="RNA polymerase sigma-70 region 2" evidence="5">
    <location>
        <begin position="27"/>
        <end position="93"/>
    </location>
</feature>
<dbReference type="GO" id="GO:0006352">
    <property type="term" value="P:DNA-templated transcription initiation"/>
    <property type="evidence" value="ECO:0007669"/>
    <property type="project" value="InterPro"/>
</dbReference>